<reference evidence="2 3" key="1">
    <citation type="submission" date="2019-02" db="EMBL/GenBank/DDBJ databases">
        <title>Deep-cultivation of Planctomycetes and their phenomic and genomic characterization uncovers novel biology.</title>
        <authorList>
            <person name="Wiegand S."/>
            <person name="Jogler M."/>
            <person name="Boedeker C."/>
            <person name="Pinto D."/>
            <person name="Vollmers J."/>
            <person name="Rivas-Marin E."/>
            <person name="Kohn T."/>
            <person name="Peeters S.H."/>
            <person name="Heuer A."/>
            <person name="Rast P."/>
            <person name="Oberbeckmann S."/>
            <person name="Bunk B."/>
            <person name="Jeske O."/>
            <person name="Meyerdierks A."/>
            <person name="Storesund J.E."/>
            <person name="Kallscheuer N."/>
            <person name="Luecker S."/>
            <person name="Lage O.M."/>
            <person name="Pohl T."/>
            <person name="Merkel B.J."/>
            <person name="Hornburger P."/>
            <person name="Mueller R.-W."/>
            <person name="Bruemmer F."/>
            <person name="Labrenz M."/>
            <person name="Spormann A.M."/>
            <person name="Op den Camp H."/>
            <person name="Overmann J."/>
            <person name="Amann R."/>
            <person name="Jetten M.S.M."/>
            <person name="Mascher T."/>
            <person name="Medema M.H."/>
            <person name="Devos D.P."/>
            <person name="Kaster A.-K."/>
            <person name="Ovreas L."/>
            <person name="Rohde M."/>
            <person name="Galperin M.Y."/>
            <person name="Jogler C."/>
        </authorList>
    </citation>
    <scope>NUCLEOTIDE SEQUENCE [LARGE SCALE GENOMIC DNA]</scope>
    <source>
        <strain evidence="2 3">SV_7m_r</strain>
    </source>
</reference>
<organism evidence="2 3">
    <name type="scientific">Stieleria bergensis</name>
    <dbReference type="NCBI Taxonomy" id="2528025"/>
    <lineage>
        <taxon>Bacteria</taxon>
        <taxon>Pseudomonadati</taxon>
        <taxon>Planctomycetota</taxon>
        <taxon>Planctomycetia</taxon>
        <taxon>Pirellulales</taxon>
        <taxon>Pirellulaceae</taxon>
        <taxon>Stieleria</taxon>
    </lineage>
</organism>
<evidence type="ECO:0000256" key="1">
    <source>
        <dbReference type="SAM" id="MobiDB-lite"/>
    </source>
</evidence>
<proteinExistence type="predicted"/>
<dbReference type="AlphaFoldDB" id="A0A517SZH8"/>
<sequence length="85" mass="9185">MEQSLPATVERDSSQRSVASPANCGAITGPYPSEVEWSFVPVSPRTVNKSHSFHRSRFAEAENPPTAWNPATACEKSDCGLPKPV</sequence>
<protein>
    <submittedName>
        <fullName evidence="2">Uncharacterized protein</fullName>
    </submittedName>
</protein>
<dbReference type="EMBL" id="CP036272">
    <property type="protein sequence ID" value="QDT61554.1"/>
    <property type="molecule type" value="Genomic_DNA"/>
</dbReference>
<gene>
    <name evidence="2" type="ORF">SV7mr_40910</name>
</gene>
<dbReference type="Proteomes" id="UP000315003">
    <property type="component" value="Chromosome"/>
</dbReference>
<accession>A0A517SZH8</accession>
<feature type="region of interest" description="Disordered" evidence="1">
    <location>
        <begin position="1"/>
        <end position="25"/>
    </location>
</feature>
<evidence type="ECO:0000313" key="2">
    <source>
        <dbReference type="EMBL" id="QDT61554.1"/>
    </source>
</evidence>
<keyword evidence="3" id="KW-1185">Reference proteome</keyword>
<name>A0A517SZH8_9BACT</name>
<evidence type="ECO:0000313" key="3">
    <source>
        <dbReference type="Proteomes" id="UP000315003"/>
    </source>
</evidence>